<dbReference type="PANTHER" id="PTHR38762:SF1">
    <property type="entry name" value="CRYPTIC OUTER MEMBRANE PORIN BGLH-RELATED"/>
    <property type="match status" value="1"/>
</dbReference>
<reference evidence="11 12" key="1">
    <citation type="submission" date="2018-03" db="EMBL/GenBank/DDBJ databases">
        <title>Non-Typhoidal Salmonella genome sequencing and assembly.</title>
        <authorList>
            <person name="Matchawe C."/>
        </authorList>
    </citation>
    <scope>NUCLEOTIDE SEQUENCE [LARGE SCALE GENOMIC DNA]</scope>
    <source>
        <strain evidence="11 12">22sa</strain>
    </source>
</reference>
<evidence type="ECO:0000313" key="11">
    <source>
        <dbReference type="EMBL" id="TGD46331.1"/>
    </source>
</evidence>
<dbReference type="GO" id="GO:0015774">
    <property type="term" value="P:polysaccharide transport"/>
    <property type="evidence" value="ECO:0007669"/>
    <property type="project" value="TreeGrafter"/>
</dbReference>
<keyword evidence="12" id="KW-1185">Reference proteome</keyword>
<comment type="similarity">
    <text evidence="2">Belongs to the porin LamB (TC 1.B.3) family.</text>
</comment>
<keyword evidence="9" id="KW-0472">Membrane</keyword>
<evidence type="ECO:0000256" key="8">
    <source>
        <dbReference type="ARBA" id="ARBA00023114"/>
    </source>
</evidence>
<evidence type="ECO:0000256" key="3">
    <source>
        <dbReference type="ARBA" id="ARBA00022448"/>
    </source>
</evidence>
<organism evidence="11 12">
    <name type="scientific">Salmonella enterica subsp. enterica serovar Poona</name>
    <dbReference type="NCBI Taxonomy" id="436295"/>
    <lineage>
        <taxon>Bacteria</taxon>
        <taxon>Pseudomonadati</taxon>
        <taxon>Pseudomonadota</taxon>
        <taxon>Gammaproteobacteria</taxon>
        <taxon>Enterobacterales</taxon>
        <taxon>Enterobacteriaceae</taxon>
        <taxon>Salmonella</taxon>
    </lineage>
</organism>
<dbReference type="SUPFAM" id="SSF56935">
    <property type="entry name" value="Porins"/>
    <property type="match status" value="1"/>
</dbReference>
<evidence type="ECO:0000256" key="7">
    <source>
        <dbReference type="ARBA" id="ARBA00023065"/>
    </source>
</evidence>
<evidence type="ECO:0000256" key="5">
    <source>
        <dbReference type="ARBA" id="ARBA00022597"/>
    </source>
</evidence>
<accession>A0A4Z0KSG8</accession>
<sequence length="62" mass="7033">SSWSRPAIRLCATSAKWDEKWGYIKDGDNISRYAAATNSGISTNSRGDSDEWTFGAQMEIWW</sequence>
<comment type="caution">
    <text evidence="11">The sequence shown here is derived from an EMBL/GenBank/DDBJ whole genome shotgun (WGS) entry which is preliminary data.</text>
</comment>
<dbReference type="InterPro" id="IPR036998">
    <property type="entry name" value="Porin_LamB_sf"/>
</dbReference>
<evidence type="ECO:0000256" key="2">
    <source>
        <dbReference type="ARBA" id="ARBA00007055"/>
    </source>
</evidence>
<dbReference type="Pfam" id="PF02264">
    <property type="entry name" value="LamB"/>
    <property type="match status" value="1"/>
</dbReference>
<keyword evidence="8" id="KW-0626">Porin</keyword>
<proteinExistence type="inferred from homology"/>
<name>A0A4Z0KSG8_SALET</name>
<keyword evidence="6" id="KW-0812">Transmembrane</keyword>
<evidence type="ECO:0000313" key="12">
    <source>
        <dbReference type="Proteomes" id="UP000298196"/>
    </source>
</evidence>
<dbReference type="GO" id="GO:0006811">
    <property type="term" value="P:monoatomic ion transport"/>
    <property type="evidence" value="ECO:0007669"/>
    <property type="project" value="UniProtKB-KW"/>
</dbReference>
<gene>
    <name evidence="11" type="primary">lamB</name>
    <name evidence="11" type="ORF">C9F07_27735</name>
</gene>
<evidence type="ECO:0000256" key="4">
    <source>
        <dbReference type="ARBA" id="ARBA00022452"/>
    </source>
</evidence>
<dbReference type="InterPro" id="IPR003192">
    <property type="entry name" value="Porin_LamB"/>
</dbReference>
<dbReference type="InterPro" id="IPR050286">
    <property type="entry name" value="G_neg_Bact_CarbUptk_Porin"/>
</dbReference>
<keyword evidence="10" id="KW-0998">Cell outer membrane</keyword>
<keyword evidence="7" id="KW-0406">Ion transport</keyword>
<protein>
    <submittedName>
        <fullName evidence="11">Maltoporin</fullName>
    </submittedName>
</protein>
<dbReference type="GO" id="GO:0046930">
    <property type="term" value="C:pore complex"/>
    <property type="evidence" value="ECO:0007669"/>
    <property type="project" value="UniProtKB-KW"/>
</dbReference>
<dbReference type="PANTHER" id="PTHR38762">
    <property type="entry name" value="CRYPTIC OUTER MEMBRANE PORIN BGLH-RELATED"/>
    <property type="match status" value="1"/>
</dbReference>
<dbReference type="AlphaFoldDB" id="A0A4Z0KSG8"/>
<keyword evidence="5" id="KW-0762">Sugar transport</keyword>
<dbReference type="EMBL" id="PYKI01002776">
    <property type="protein sequence ID" value="TGD46331.1"/>
    <property type="molecule type" value="Genomic_DNA"/>
</dbReference>
<dbReference type="Gene3D" id="2.40.170.10">
    <property type="entry name" value="Porin, LamB type"/>
    <property type="match status" value="1"/>
</dbReference>
<keyword evidence="4" id="KW-1134">Transmembrane beta strand</keyword>
<feature type="non-terminal residue" evidence="11">
    <location>
        <position position="1"/>
    </location>
</feature>
<evidence type="ECO:0000256" key="6">
    <source>
        <dbReference type="ARBA" id="ARBA00022692"/>
    </source>
</evidence>
<evidence type="ECO:0000256" key="1">
    <source>
        <dbReference type="ARBA" id="ARBA00004571"/>
    </source>
</evidence>
<keyword evidence="3" id="KW-0813">Transport</keyword>
<dbReference type="GO" id="GO:0015288">
    <property type="term" value="F:porin activity"/>
    <property type="evidence" value="ECO:0007669"/>
    <property type="project" value="UniProtKB-KW"/>
</dbReference>
<evidence type="ECO:0000256" key="9">
    <source>
        <dbReference type="ARBA" id="ARBA00023136"/>
    </source>
</evidence>
<comment type="subcellular location">
    <subcellularLocation>
        <location evidence="1">Cell outer membrane</location>
        <topology evidence="1">Multi-pass membrane protein</topology>
    </subcellularLocation>
</comment>
<evidence type="ECO:0000256" key="10">
    <source>
        <dbReference type="ARBA" id="ARBA00023237"/>
    </source>
</evidence>
<dbReference type="GO" id="GO:0009279">
    <property type="term" value="C:cell outer membrane"/>
    <property type="evidence" value="ECO:0007669"/>
    <property type="project" value="UniProtKB-SubCell"/>
</dbReference>
<dbReference type="Proteomes" id="UP000298196">
    <property type="component" value="Unassembled WGS sequence"/>
</dbReference>
<dbReference type="GO" id="GO:0015144">
    <property type="term" value="F:carbohydrate transmembrane transporter activity"/>
    <property type="evidence" value="ECO:0007669"/>
    <property type="project" value="TreeGrafter"/>
</dbReference>